<dbReference type="AlphaFoldDB" id="A0A1G4SQY1"/>
<accession>A0A1G4SQY1</accession>
<dbReference type="EMBL" id="FMTP01000003">
    <property type="protein sequence ID" value="SCW71518.1"/>
    <property type="molecule type" value="Genomic_DNA"/>
</dbReference>
<proteinExistence type="predicted"/>
<gene>
    <name evidence="1" type="ORF">SAMN05660859_2419</name>
</gene>
<keyword evidence="2" id="KW-1185">Reference proteome</keyword>
<evidence type="ECO:0000313" key="2">
    <source>
        <dbReference type="Proteomes" id="UP000198889"/>
    </source>
</evidence>
<name>A0A1G4SQY1_9HYPH</name>
<dbReference type="Proteomes" id="UP000198889">
    <property type="component" value="Unassembled WGS sequence"/>
</dbReference>
<organism evidence="1 2">
    <name type="scientific">Ancylobacter rudongensis</name>
    <dbReference type="NCBI Taxonomy" id="177413"/>
    <lineage>
        <taxon>Bacteria</taxon>
        <taxon>Pseudomonadati</taxon>
        <taxon>Pseudomonadota</taxon>
        <taxon>Alphaproteobacteria</taxon>
        <taxon>Hyphomicrobiales</taxon>
        <taxon>Xanthobacteraceae</taxon>
        <taxon>Ancylobacter</taxon>
    </lineage>
</organism>
<dbReference type="RefSeq" id="WP_091439747.1">
    <property type="nucleotide sequence ID" value="NZ_FMTP01000003.1"/>
</dbReference>
<evidence type="ECO:0000313" key="1">
    <source>
        <dbReference type="EMBL" id="SCW71518.1"/>
    </source>
</evidence>
<reference evidence="2" key="1">
    <citation type="submission" date="2016-10" db="EMBL/GenBank/DDBJ databases">
        <authorList>
            <person name="Varghese N."/>
            <person name="Submissions S."/>
        </authorList>
    </citation>
    <scope>NUCLEOTIDE SEQUENCE [LARGE SCALE GENOMIC DNA]</scope>
    <source>
        <strain evidence="2">CGMCC 1.1761</strain>
    </source>
</reference>
<protein>
    <submittedName>
        <fullName evidence="1">Uncharacterized protein</fullName>
    </submittedName>
</protein>
<sequence length="122" mass="13496">MQTDDGRTVDLRDILASLQPRADRSLWDIGGGEEDFWAMGSDIRRLNALAASGEKVAGTDLSTLAEGIHQLIWGQFRVFEDTSPEPWAIISAFDGCFFELTTDDHAVIALIKKRFPSTRPAT</sequence>